<evidence type="ECO:0008006" key="3">
    <source>
        <dbReference type="Google" id="ProtNLM"/>
    </source>
</evidence>
<gene>
    <name evidence="1" type="ORF">CKF48_03450</name>
</gene>
<name>A0A248TEB4_9BACI</name>
<evidence type="ECO:0000313" key="2">
    <source>
        <dbReference type="Proteomes" id="UP000215137"/>
    </source>
</evidence>
<keyword evidence="2" id="KW-1185">Reference proteome</keyword>
<reference evidence="1 2" key="1">
    <citation type="submission" date="2017-08" db="EMBL/GenBank/DDBJ databases">
        <title>Complete Genome Sequence of Bacillus kochii Oregon-R-modENCODE STRAIN BDGP4, isolated from Drosophila melanogaster gut.</title>
        <authorList>
            <person name="Wan K.H."/>
            <person name="Yu C."/>
            <person name="Park S."/>
            <person name="Hammonds A.S."/>
            <person name="Booth B.W."/>
            <person name="Celniker S.E."/>
        </authorList>
    </citation>
    <scope>NUCLEOTIDE SEQUENCE [LARGE SCALE GENOMIC DNA]</scope>
    <source>
        <strain evidence="1 2">BDGP4</strain>
    </source>
</reference>
<dbReference type="AlphaFoldDB" id="A0A248TEB4"/>
<organism evidence="1 2">
    <name type="scientific">Cytobacillus kochii</name>
    <dbReference type="NCBI Taxonomy" id="859143"/>
    <lineage>
        <taxon>Bacteria</taxon>
        <taxon>Bacillati</taxon>
        <taxon>Bacillota</taxon>
        <taxon>Bacilli</taxon>
        <taxon>Bacillales</taxon>
        <taxon>Bacillaceae</taxon>
        <taxon>Cytobacillus</taxon>
    </lineage>
</organism>
<protein>
    <recommendedName>
        <fullName evidence="3">NIPSNAP domain-containing protein</fullName>
    </recommendedName>
</protein>
<accession>A0A248TEB4</accession>
<dbReference type="KEGG" id="bko:CKF48_03450"/>
<dbReference type="EMBL" id="CP022983">
    <property type="protein sequence ID" value="ASV66462.1"/>
    <property type="molecule type" value="Genomic_DNA"/>
</dbReference>
<dbReference type="OrthoDB" id="2921817at2"/>
<evidence type="ECO:0000313" key="1">
    <source>
        <dbReference type="EMBL" id="ASV66462.1"/>
    </source>
</evidence>
<proteinExistence type="predicted"/>
<sequence>MSIYVYQSFQLKQENFQEGIQNLANIKSFRNENYSHEVEILCPISGNDHTYCLIAIYEGLAEMELQNKKMFEDEKYKKMISDFFIEHTVQNSIETQLLRSLQLPPKTKK</sequence>
<dbReference type="Proteomes" id="UP000215137">
    <property type="component" value="Chromosome"/>
</dbReference>
<dbReference type="RefSeq" id="WP_095370037.1">
    <property type="nucleotide sequence ID" value="NZ_CP022983.1"/>
</dbReference>